<accession>A0A0B1TUL0</accession>
<dbReference type="EMBL" id="KN549203">
    <property type="protein sequence ID" value="KHJ99831.1"/>
    <property type="molecule type" value="Genomic_DNA"/>
</dbReference>
<evidence type="ECO:0000313" key="1">
    <source>
        <dbReference type="EMBL" id="KHJ99831.1"/>
    </source>
</evidence>
<dbReference type="AlphaFoldDB" id="A0A0B1TUL0"/>
<keyword evidence="2" id="KW-1185">Reference proteome</keyword>
<protein>
    <submittedName>
        <fullName evidence="1">Uncharacterized protein</fullName>
    </submittedName>
</protein>
<reference evidence="1 2" key="1">
    <citation type="submission" date="2014-03" db="EMBL/GenBank/DDBJ databases">
        <title>Draft genome of the hookworm Oesophagostomum dentatum.</title>
        <authorList>
            <person name="Mitreva M."/>
        </authorList>
    </citation>
    <scope>NUCLEOTIDE SEQUENCE [LARGE SCALE GENOMIC DNA]</scope>
    <source>
        <strain evidence="1 2">OD-Hann</strain>
    </source>
</reference>
<sequence length="82" mass="9410">MLVLHLRTSAKKPLQKQIQFSGYVLVIAVLEKRATLHPSRMLLQRPRHILYLLAMKVSLLAKEGSRIMKKQVQLFHLGAVSH</sequence>
<proteinExistence type="predicted"/>
<evidence type="ECO:0000313" key="2">
    <source>
        <dbReference type="Proteomes" id="UP000053660"/>
    </source>
</evidence>
<dbReference type="Proteomes" id="UP000053660">
    <property type="component" value="Unassembled WGS sequence"/>
</dbReference>
<gene>
    <name evidence="1" type="ORF">OESDEN_00170</name>
</gene>
<name>A0A0B1TUL0_OESDE</name>
<organism evidence="1 2">
    <name type="scientific">Oesophagostomum dentatum</name>
    <name type="common">Nodular worm</name>
    <dbReference type="NCBI Taxonomy" id="61180"/>
    <lineage>
        <taxon>Eukaryota</taxon>
        <taxon>Metazoa</taxon>
        <taxon>Ecdysozoa</taxon>
        <taxon>Nematoda</taxon>
        <taxon>Chromadorea</taxon>
        <taxon>Rhabditida</taxon>
        <taxon>Rhabditina</taxon>
        <taxon>Rhabditomorpha</taxon>
        <taxon>Strongyloidea</taxon>
        <taxon>Strongylidae</taxon>
        <taxon>Oesophagostomum</taxon>
    </lineage>
</organism>